<dbReference type="OMA" id="ARCAICD"/>
<dbReference type="AlphaFoldDB" id="A0A384K109"/>
<reference evidence="3 4" key="2">
    <citation type="journal article" date="2012" name="Eukaryot. Cell">
        <title>Genome update of Botrytis cinerea strains B05.10 and T4.</title>
        <authorList>
            <person name="Staats M."/>
            <person name="van Kan J.A."/>
        </authorList>
    </citation>
    <scope>NUCLEOTIDE SEQUENCE [LARGE SCALE GENOMIC DNA]</scope>
    <source>
        <strain evidence="3 4">B05.10</strain>
    </source>
</reference>
<feature type="region of interest" description="Disordered" evidence="2">
    <location>
        <begin position="1"/>
        <end position="50"/>
    </location>
</feature>
<evidence type="ECO:0000313" key="4">
    <source>
        <dbReference type="Proteomes" id="UP000001798"/>
    </source>
</evidence>
<dbReference type="KEGG" id="bfu:BCIN_13g03530"/>
<proteinExistence type="predicted"/>
<keyword evidence="1" id="KW-0175">Coiled coil</keyword>
<protein>
    <submittedName>
        <fullName evidence="3">Uncharacterized protein</fullName>
    </submittedName>
</protein>
<reference evidence="3 4" key="3">
    <citation type="journal article" date="2017" name="Mol. Plant Pathol.">
        <title>A gapless genome sequence of the fungus Botrytis cinerea.</title>
        <authorList>
            <person name="Van Kan J.A."/>
            <person name="Stassen J.H."/>
            <person name="Mosbach A."/>
            <person name="Van Der Lee T.A."/>
            <person name="Faino L."/>
            <person name="Farmer A.D."/>
            <person name="Papasotiriou D.G."/>
            <person name="Zhou S."/>
            <person name="Seidl M.F."/>
            <person name="Cottam E."/>
            <person name="Edel D."/>
            <person name="Hahn M."/>
            <person name="Schwartz D.C."/>
            <person name="Dietrich R.A."/>
            <person name="Widdison S."/>
            <person name="Scalliet G."/>
        </authorList>
    </citation>
    <scope>NUCLEOTIDE SEQUENCE [LARGE SCALE GENOMIC DNA]</scope>
    <source>
        <strain evidence="3 4">B05.10</strain>
    </source>
</reference>
<name>A0A384K109_BOTFB</name>
<evidence type="ECO:0000256" key="2">
    <source>
        <dbReference type="SAM" id="MobiDB-lite"/>
    </source>
</evidence>
<keyword evidence="4" id="KW-1185">Reference proteome</keyword>
<feature type="coiled-coil region" evidence="1">
    <location>
        <begin position="90"/>
        <end position="150"/>
    </location>
</feature>
<feature type="compositionally biased region" description="Low complexity" evidence="2">
    <location>
        <begin position="1"/>
        <end position="25"/>
    </location>
</feature>
<dbReference type="Proteomes" id="UP000001798">
    <property type="component" value="Chromosome 13"/>
</dbReference>
<evidence type="ECO:0000256" key="1">
    <source>
        <dbReference type="SAM" id="Coils"/>
    </source>
</evidence>
<gene>
    <name evidence="3" type="ORF">BCIN_13g03530</name>
</gene>
<dbReference type="RefSeq" id="XP_001556315.1">
    <property type="nucleotide sequence ID" value="XM_001556265.2"/>
</dbReference>
<dbReference type="EMBL" id="CP009817">
    <property type="protein sequence ID" value="ATZ56515.1"/>
    <property type="molecule type" value="Genomic_DNA"/>
</dbReference>
<organism evidence="3 4">
    <name type="scientific">Botryotinia fuckeliana (strain B05.10)</name>
    <name type="common">Noble rot fungus</name>
    <name type="synonym">Botrytis cinerea</name>
    <dbReference type="NCBI Taxonomy" id="332648"/>
    <lineage>
        <taxon>Eukaryota</taxon>
        <taxon>Fungi</taxon>
        <taxon>Dikarya</taxon>
        <taxon>Ascomycota</taxon>
        <taxon>Pezizomycotina</taxon>
        <taxon>Leotiomycetes</taxon>
        <taxon>Helotiales</taxon>
        <taxon>Sclerotiniaceae</taxon>
        <taxon>Botrytis</taxon>
    </lineage>
</organism>
<accession>A0A384K109</accession>
<evidence type="ECO:0000313" key="3">
    <source>
        <dbReference type="EMBL" id="ATZ56515.1"/>
    </source>
</evidence>
<reference evidence="3 4" key="1">
    <citation type="journal article" date="2011" name="PLoS Genet.">
        <title>Genomic analysis of the necrotrophic fungal pathogens Sclerotinia sclerotiorum and Botrytis cinerea.</title>
        <authorList>
            <person name="Amselem J."/>
            <person name="Cuomo C.A."/>
            <person name="van Kan J.A."/>
            <person name="Viaud M."/>
            <person name="Benito E.P."/>
            <person name="Couloux A."/>
            <person name="Coutinho P.M."/>
            <person name="de Vries R.P."/>
            <person name="Dyer P.S."/>
            <person name="Fillinger S."/>
            <person name="Fournier E."/>
            <person name="Gout L."/>
            <person name="Hahn M."/>
            <person name="Kohn L."/>
            <person name="Lapalu N."/>
            <person name="Plummer K.M."/>
            <person name="Pradier J.M."/>
            <person name="Quevillon E."/>
            <person name="Sharon A."/>
            <person name="Simon A."/>
            <person name="ten Have A."/>
            <person name="Tudzynski B."/>
            <person name="Tudzynski P."/>
            <person name="Wincker P."/>
            <person name="Andrew M."/>
            <person name="Anthouard V."/>
            <person name="Beever R.E."/>
            <person name="Beffa R."/>
            <person name="Benoit I."/>
            <person name="Bouzid O."/>
            <person name="Brault B."/>
            <person name="Chen Z."/>
            <person name="Choquer M."/>
            <person name="Collemare J."/>
            <person name="Cotton P."/>
            <person name="Danchin E.G."/>
            <person name="Da Silva C."/>
            <person name="Gautier A."/>
            <person name="Giraud C."/>
            <person name="Giraud T."/>
            <person name="Gonzalez C."/>
            <person name="Grossetete S."/>
            <person name="Guldener U."/>
            <person name="Henrissat B."/>
            <person name="Howlett B.J."/>
            <person name="Kodira C."/>
            <person name="Kretschmer M."/>
            <person name="Lappartient A."/>
            <person name="Leroch M."/>
            <person name="Levis C."/>
            <person name="Mauceli E."/>
            <person name="Neuveglise C."/>
            <person name="Oeser B."/>
            <person name="Pearson M."/>
            <person name="Poulain J."/>
            <person name="Poussereau N."/>
            <person name="Quesneville H."/>
            <person name="Rascle C."/>
            <person name="Schumacher J."/>
            <person name="Segurens B."/>
            <person name="Sexton A."/>
            <person name="Silva E."/>
            <person name="Sirven C."/>
            <person name="Soanes D.M."/>
            <person name="Talbot N.J."/>
            <person name="Templeton M."/>
            <person name="Yandava C."/>
            <person name="Yarden O."/>
            <person name="Zeng Q."/>
            <person name="Rollins J.A."/>
            <person name="Lebrun M.H."/>
            <person name="Dickman M."/>
        </authorList>
    </citation>
    <scope>NUCLEOTIDE SEQUENCE [LARGE SCALE GENOMIC DNA]</scope>
    <source>
        <strain evidence="3 4">B05.10</strain>
    </source>
</reference>
<dbReference type="VEuPathDB" id="FungiDB:Bcin13g03530"/>
<dbReference type="GeneID" id="5436902"/>
<dbReference type="OrthoDB" id="3535033at2759"/>
<sequence length="165" mass="18494">MSFPSAPASAFSPSKKPNKKSPQNKQKLRASKLPRSYNSQYELPGKETPGLDFEIFEDPRCAICDGDLPPVEGPPTYLLPQLCASCHLQVTQLKHEREKLQRQKQLDELREALEAVSAQAELQRVLSAGNRRLRGEIEEIERDIGVLGEEVSGEVREGEVRDREG</sequence>